<evidence type="ECO:0000256" key="4">
    <source>
        <dbReference type="SAM" id="MobiDB-lite"/>
    </source>
</evidence>
<keyword evidence="8" id="KW-1185">Reference proteome</keyword>
<keyword evidence="5" id="KW-0812">Transmembrane</keyword>
<reference evidence="8" key="1">
    <citation type="journal article" date="2019" name="Int. J. Syst. Evol. Microbiol.">
        <title>The Global Catalogue of Microorganisms (GCM) 10K type strain sequencing project: providing services to taxonomists for standard genome sequencing and annotation.</title>
        <authorList>
            <consortium name="The Broad Institute Genomics Platform"/>
            <consortium name="The Broad Institute Genome Sequencing Center for Infectious Disease"/>
            <person name="Wu L."/>
            <person name="Ma J."/>
        </authorList>
    </citation>
    <scope>NUCLEOTIDE SEQUENCE [LARGE SCALE GENOMIC DNA]</scope>
    <source>
        <strain evidence="8">CCUG 42722</strain>
    </source>
</reference>
<evidence type="ECO:0000256" key="3">
    <source>
        <dbReference type="ARBA" id="ARBA00022801"/>
    </source>
</evidence>
<dbReference type="SUPFAM" id="SSF53474">
    <property type="entry name" value="alpha/beta-Hydrolases"/>
    <property type="match status" value="1"/>
</dbReference>
<dbReference type="InterPro" id="IPR051601">
    <property type="entry name" value="Serine_prot/Carboxylest_S33"/>
</dbReference>
<evidence type="ECO:0000256" key="5">
    <source>
        <dbReference type="SAM" id="Phobius"/>
    </source>
</evidence>
<keyword evidence="2" id="KW-0732">Signal</keyword>
<dbReference type="InterPro" id="IPR029058">
    <property type="entry name" value="AB_hydrolase_fold"/>
</dbReference>
<protein>
    <submittedName>
        <fullName evidence="7">Alpha/beta hydrolase</fullName>
    </submittedName>
</protein>
<proteinExistence type="inferred from homology"/>
<feature type="domain" description="Peptidase S33 tripeptidyl aminopeptidase-like C-terminal" evidence="6">
    <location>
        <begin position="441"/>
        <end position="541"/>
    </location>
</feature>
<keyword evidence="5" id="KW-1133">Transmembrane helix</keyword>
<keyword evidence="5" id="KW-0472">Membrane</keyword>
<name>A0ABV9HLB4_9MICO</name>
<keyword evidence="3 7" id="KW-0378">Hydrolase</keyword>
<evidence type="ECO:0000313" key="7">
    <source>
        <dbReference type="EMBL" id="MFC4630375.1"/>
    </source>
</evidence>
<organism evidence="7 8">
    <name type="scientific">Promicromonospora alba</name>
    <dbReference type="NCBI Taxonomy" id="1616110"/>
    <lineage>
        <taxon>Bacteria</taxon>
        <taxon>Bacillati</taxon>
        <taxon>Actinomycetota</taxon>
        <taxon>Actinomycetes</taxon>
        <taxon>Micrococcales</taxon>
        <taxon>Promicromonosporaceae</taxon>
        <taxon>Promicromonospora</taxon>
    </lineage>
</organism>
<gene>
    <name evidence="7" type="ORF">ACFO6V_19175</name>
</gene>
<evidence type="ECO:0000259" key="6">
    <source>
        <dbReference type="Pfam" id="PF08386"/>
    </source>
</evidence>
<dbReference type="RefSeq" id="WP_377138007.1">
    <property type="nucleotide sequence ID" value="NZ_JBHSFI010000005.1"/>
</dbReference>
<feature type="region of interest" description="Disordered" evidence="4">
    <location>
        <begin position="1"/>
        <end position="34"/>
    </location>
</feature>
<dbReference type="InterPro" id="IPR013595">
    <property type="entry name" value="Pept_S33_TAP-like_C"/>
</dbReference>
<sequence>MRRNHVSPPHPDPTGAPSQGTSDDAQQRVRPRRARGGGVALLAVGLAGALAVPAAAAVRPDGAETGGVPAAQVEWGECPADVTDEAAPYVLTCAKVPVPLDYADPGGEQIELQISRLASDNPEARRGVLLLNPGGPGGSGLTQSTLLMSRGLPDSVLDAYDLIGMDTRGVGHSTRVDCGFTGAGYFSNIPPYAVDDAAVVEQAKVVKAAAEQCAANDENGLLRHVSTANMARDLDSIRAALREEKASYLGYSYGSALGAAYASMFPETADRVVLDSNVGDTHLNQERLRTFALGMEQTFPDFAKWAAKRHTAYGLGRTPAQVRATYFETAERLDRDPVLGVDGALFRQVVFGGLYSPLSYGRTAQTWQSLRDGDAAAARSLLDSNLLDGVLSDGAATRDEASPLSNALSVFAASTCNDSDWPEDVRSYRRAVAEDREKFPLFGAASANILPCAYWSDPVEPPVRISAEGPHNVLILQNRRDPVTPLAGGQRLHEKFGDRSRLVTVDGSGHGVYALGDNACALNVGTTYLVEGKMPRRDVVCPAG</sequence>
<feature type="transmembrane region" description="Helical" evidence="5">
    <location>
        <begin position="38"/>
        <end position="58"/>
    </location>
</feature>
<dbReference type="Pfam" id="PF08386">
    <property type="entry name" value="Abhydrolase_4"/>
    <property type="match status" value="1"/>
</dbReference>
<dbReference type="PANTHER" id="PTHR43248">
    <property type="entry name" value="2-SUCCINYL-6-HYDROXY-2,4-CYCLOHEXADIENE-1-CARBOXYLATE SYNTHASE"/>
    <property type="match status" value="1"/>
</dbReference>
<comment type="similarity">
    <text evidence="1">Belongs to the peptidase S33 family.</text>
</comment>
<evidence type="ECO:0000256" key="1">
    <source>
        <dbReference type="ARBA" id="ARBA00010088"/>
    </source>
</evidence>
<dbReference type="PANTHER" id="PTHR43248:SF29">
    <property type="entry name" value="TRIPEPTIDYL AMINOPEPTIDASE"/>
    <property type="match status" value="1"/>
</dbReference>
<dbReference type="Proteomes" id="UP001596011">
    <property type="component" value="Unassembled WGS sequence"/>
</dbReference>
<evidence type="ECO:0000313" key="8">
    <source>
        <dbReference type="Proteomes" id="UP001596011"/>
    </source>
</evidence>
<comment type="caution">
    <text evidence="7">The sequence shown here is derived from an EMBL/GenBank/DDBJ whole genome shotgun (WGS) entry which is preliminary data.</text>
</comment>
<dbReference type="Gene3D" id="3.40.50.1820">
    <property type="entry name" value="alpha/beta hydrolase"/>
    <property type="match status" value="1"/>
</dbReference>
<dbReference type="EMBL" id="JBHSFI010000005">
    <property type="protein sequence ID" value="MFC4630375.1"/>
    <property type="molecule type" value="Genomic_DNA"/>
</dbReference>
<dbReference type="GO" id="GO:0016787">
    <property type="term" value="F:hydrolase activity"/>
    <property type="evidence" value="ECO:0007669"/>
    <property type="project" value="UniProtKB-KW"/>
</dbReference>
<accession>A0ABV9HLB4</accession>
<evidence type="ECO:0000256" key="2">
    <source>
        <dbReference type="ARBA" id="ARBA00022729"/>
    </source>
</evidence>